<proteinExistence type="predicted"/>
<dbReference type="Proteomes" id="UP000029647">
    <property type="component" value="Unassembled WGS sequence"/>
</dbReference>
<name>A0A090WIB2_NONUL</name>
<evidence type="ECO:0000313" key="1">
    <source>
        <dbReference type="EMBL" id="GAL76716.1"/>
    </source>
</evidence>
<evidence type="ECO:0000313" key="2">
    <source>
        <dbReference type="Proteomes" id="UP000029647"/>
    </source>
</evidence>
<accession>A0A090WIB2</accession>
<protein>
    <submittedName>
        <fullName evidence="1">Uncharacterized protein</fullName>
    </submittedName>
</protein>
<sequence length="42" mass="5041">MIFKNTLSRKHNIKAFYPIKFMGGQNYLQTYDSILIKILFPF</sequence>
<reference evidence="1 2" key="1">
    <citation type="journal article" date="2014" name="Genome Announc.">
        <title>Draft Genome Sequences of Marine Flavobacterium Nonlabens Strains NR17, NR24, NR27, NR32, NR33, and Ara13.</title>
        <authorList>
            <person name="Nakanishi M."/>
            <person name="Meirelles P."/>
            <person name="Suzuki R."/>
            <person name="Takatani N."/>
            <person name="Mino S."/>
            <person name="Suda W."/>
            <person name="Oshima K."/>
            <person name="Hattori M."/>
            <person name="Ohkuma M."/>
            <person name="Hosokawa M."/>
            <person name="Miyashita K."/>
            <person name="Thompson F.L."/>
            <person name="Niwa A."/>
            <person name="Sawabe T."/>
            <person name="Sawabe T."/>
        </authorList>
    </citation>
    <scope>NUCLEOTIDE SEQUENCE [LARGE SCALE GENOMIC DNA]</scope>
    <source>
        <strain evidence="2">JCM19275</strain>
    </source>
</reference>
<organism evidence="1 2">
    <name type="scientific">Nonlabens ulvanivorans</name>
    <name type="common">Persicivirga ulvanivorans</name>
    <dbReference type="NCBI Taxonomy" id="906888"/>
    <lineage>
        <taxon>Bacteria</taxon>
        <taxon>Pseudomonadati</taxon>
        <taxon>Bacteroidota</taxon>
        <taxon>Flavobacteriia</taxon>
        <taxon>Flavobacteriales</taxon>
        <taxon>Flavobacteriaceae</taxon>
        <taxon>Nonlabens</taxon>
    </lineage>
</organism>
<comment type="caution">
    <text evidence="1">The sequence shown here is derived from an EMBL/GenBank/DDBJ whole genome shotgun (WGS) entry which is preliminary data.</text>
</comment>
<gene>
    <name evidence="1" type="ORF">JCM19275_1390</name>
</gene>
<dbReference type="EMBL" id="BBNT01000014">
    <property type="protein sequence ID" value="GAL76716.1"/>
    <property type="molecule type" value="Genomic_DNA"/>
</dbReference>
<dbReference type="AlphaFoldDB" id="A0A090WIB2"/>